<dbReference type="OMA" id="HRNSCLK"/>
<feature type="compositionally biased region" description="Gly residues" evidence="1">
    <location>
        <begin position="975"/>
        <end position="984"/>
    </location>
</feature>
<dbReference type="GeneID" id="5723017"/>
<evidence type="ECO:0000256" key="1">
    <source>
        <dbReference type="SAM" id="MobiDB-lite"/>
    </source>
</evidence>
<feature type="region of interest" description="Disordered" evidence="1">
    <location>
        <begin position="350"/>
        <end position="406"/>
    </location>
</feature>
<dbReference type="Gene3D" id="2.60.120.260">
    <property type="entry name" value="Galactose-binding domain-like"/>
    <property type="match status" value="1"/>
</dbReference>
<feature type="region of interest" description="Disordered" evidence="1">
    <location>
        <begin position="433"/>
        <end position="481"/>
    </location>
</feature>
<dbReference type="InterPro" id="IPR022041">
    <property type="entry name" value="Methyltransf_FA"/>
</dbReference>
<feature type="region of interest" description="Disordered" evidence="1">
    <location>
        <begin position="663"/>
        <end position="708"/>
    </location>
</feature>
<evidence type="ECO:0000313" key="5">
    <source>
        <dbReference type="Proteomes" id="UP000006906"/>
    </source>
</evidence>
<gene>
    <name evidence="4" type="ORF">CHLRE_03g158850v5</name>
</gene>
<feature type="domain" description="Farnesoic acid O-methyl transferase" evidence="3">
    <location>
        <begin position="81"/>
        <end position="172"/>
    </location>
</feature>
<dbReference type="SUPFAM" id="SSF49785">
    <property type="entry name" value="Galactose-binding domain-like"/>
    <property type="match status" value="1"/>
</dbReference>
<proteinExistence type="predicted"/>
<protein>
    <recommendedName>
        <fullName evidence="6">F5/8 type C domain-containing protein</fullName>
    </recommendedName>
</protein>
<dbReference type="CDD" id="cd14733">
    <property type="entry name" value="BACK"/>
    <property type="match status" value="1"/>
</dbReference>
<dbReference type="EMBL" id="CM008964">
    <property type="protein sequence ID" value="PNW84791.1"/>
    <property type="molecule type" value="Genomic_DNA"/>
</dbReference>
<dbReference type="InParanoid" id="A0A2K3DW80"/>
<name>A0A2K3DW80_CHLRE</name>
<dbReference type="KEGG" id="cre:CHLRE_03g158850v5"/>
<organism evidence="4 5">
    <name type="scientific">Chlamydomonas reinhardtii</name>
    <name type="common">Chlamydomonas smithii</name>
    <dbReference type="NCBI Taxonomy" id="3055"/>
    <lineage>
        <taxon>Eukaryota</taxon>
        <taxon>Viridiplantae</taxon>
        <taxon>Chlorophyta</taxon>
        <taxon>core chlorophytes</taxon>
        <taxon>Chlorophyceae</taxon>
        <taxon>CS clade</taxon>
        <taxon>Chlamydomonadales</taxon>
        <taxon>Chlamydomonadaceae</taxon>
        <taxon>Chlamydomonas</taxon>
    </lineage>
</organism>
<dbReference type="RefSeq" id="XP_001697437.2">
    <property type="nucleotide sequence ID" value="XM_001697385.2"/>
</dbReference>
<dbReference type="InterPro" id="IPR008979">
    <property type="entry name" value="Galactose-bd-like_sf"/>
</dbReference>
<feature type="region of interest" description="Disordered" evidence="1">
    <location>
        <begin position="971"/>
        <end position="1020"/>
    </location>
</feature>
<evidence type="ECO:0008006" key="6">
    <source>
        <dbReference type="Google" id="ProtNLM"/>
    </source>
</evidence>
<dbReference type="InterPro" id="IPR000421">
    <property type="entry name" value="FA58C"/>
</dbReference>
<feature type="compositionally biased region" description="Low complexity" evidence="1">
    <location>
        <begin position="357"/>
        <end position="371"/>
    </location>
</feature>
<feature type="domain" description="F5/8 type C" evidence="2">
    <location>
        <begin position="770"/>
        <end position="857"/>
    </location>
</feature>
<dbReference type="Proteomes" id="UP000006906">
    <property type="component" value="Chromosome 3"/>
</dbReference>
<dbReference type="Gramene" id="PNW84791">
    <property type="protein sequence ID" value="PNW84791"/>
    <property type="gene ID" value="CHLRE_03g158850v5"/>
</dbReference>
<keyword evidence="5" id="KW-1185">Reference proteome</keyword>
<reference evidence="4 5" key="1">
    <citation type="journal article" date="2007" name="Science">
        <title>The Chlamydomonas genome reveals the evolution of key animal and plant functions.</title>
        <authorList>
            <person name="Merchant S.S."/>
            <person name="Prochnik S.E."/>
            <person name="Vallon O."/>
            <person name="Harris E.H."/>
            <person name="Karpowicz S.J."/>
            <person name="Witman G.B."/>
            <person name="Terry A."/>
            <person name="Salamov A."/>
            <person name="Fritz-Laylin L.K."/>
            <person name="Marechal-Drouard L."/>
            <person name="Marshall W.F."/>
            <person name="Qu L.H."/>
            <person name="Nelson D.R."/>
            <person name="Sanderfoot A.A."/>
            <person name="Spalding M.H."/>
            <person name="Kapitonov V.V."/>
            <person name="Ren Q."/>
            <person name="Ferris P."/>
            <person name="Lindquist E."/>
            <person name="Shapiro H."/>
            <person name="Lucas S.M."/>
            <person name="Grimwood J."/>
            <person name="Schmutz J."/>
            <person name="Cardol P."/>
            <person name="Cerutti H."/>
            <person name="Chanfreau G."/>
            <person name="Chen C.L."/>
            <person name="Cognat V."/>
            <person name="Croft M.T."/>
            <person name="Dent R."/>
            <person name="Dutcher S."/>
            <person name="Fernandez E."/>
            <person name="Fukuzawa H."/>
            <person name="Gonzalez-Ballester D."/>
            <person name="Gonzalez-Halphen D."/>
            <person name="Hallmann A."/>
            <person name="Hanikenne M."/>
            <person name="Hippler M."/>
            <person name="Inwood W."/>
            <person name="Jabbari K."/>
            <person name="Kalanon M."/>
            <person name="Kuras R."/>
            <person name="Lefebvre P.A."/>
            <person name="Lemaire S.D."/>
            <person name="Lobanov A.V."/>
            <person name="Lohr M."/>
            <person name="Manuell A."/>
            <person name="Meier I."/>
            <person name="Mets L."/>
            <person name="Mittag M."/>
            <person name="Mittelmeier T."/>
            <person name="Moroney J.V."/>
            <person name="Moseley J."/>
            <person name="Napoli C."/>
            <person name="Nedelcu A.M."/>
            <person name="Niyogi K."/>
            <person name="Novoselov S.V."/>
            <person name="Paulsen I.T."/>
            <person name="Pazour G."/>
            <person name="Purton S."/>
            <person name="Ral J.P."/>
            <person name="Riano-Pachon D.M."/>
            <person name="Riekhof W."/>
            <person name="Rymarquis L."/>
            <person name="Schroda M."/>
            <person name="Stern D."/>
            <person name="Umen J."/>
            <person name="Willows R."/>
            <person name="Wilson N."/>
            <person name="Zimmer S.L."/>
            <person name="Allmer J."/>
            <person name="Balk J."/>
            <person name="Bisova K."/>
            <person name="Chen C.J."/>
            <person name="Elias M."/>
            <person name="Gendler K."/>
            <person name="Hauser C."/>
            <person name="Lamb M.R."/>
            <person name="Ledford H."/>
            <person name="Long J.C."/>
            <person name="Minagawa J."/>
            <person name="Page M.D."/>
            <person name="Pan J."/>
            <person name="Pootakham W."/>
            <person name="Roje S."/>
            <person name="Rose A."/>
            <person name="Stahlberg E."/>
            <person name="Terauchi A.M."/>
            <person name="Yang P."/>
            <person name="Ball S."/>
            <person name="Bowler C."/>
            <person name="Dieckmann C.L."/>
            <person name="Gladyshev V.N."/>
            <person name="Green P."/>
            <person name="Jorgensen R."/>
            <person name="Mayfield S."/>
            <person name="Mueller-Roeber B."/>
            <person name="Rajamani S."/>
            <person name="Sayre R.T."/>
            <person name="Brokstein P."/>
            <person name="Dubchak I."/>
            <person name="Goodstein D."/>
            <person name="Hornick L."/>
            <person name="Huang Y.W."/>
            <person name="Jhaveri J."/>
            <person name="Luo Y."/>
            <person name="Martinez D."/>
            <person name="Ngau W.C."/>
            <person name="Otillar B."/>
            <person name="Poliakov A."/>
            <person name="Porter A."/>
            <person name="Szajkowski L."/>
            <person name="Werner G."/>
            <person name="Zhou K."/>
            <person name="Grigoriev I.V."/>
            <person name="Rokhsar D.S."/>
            <person name="Grossman A.R."/>
        </authorList>
    </citation>
    <scope>NUCLEOTIDE SEQUENCE [LARGE SCALE GENOMIC DNA]</scope>
    <source>
        <strain evidence="5">CC-503</strain>
    </source>
</reference>
<dbReference type="AlphaFoldDB" id="A0A2K3DW80"/>
<dbReference type="STRING" id="3055.A0A2K3DW80"/>
<dbReference type="OrthoDB" id="19132at2759"/>
<evidence type="ECO:0000259" key="3">
    <source>
        <dbReference type="Pfam" id="PF12248"/>
    </source>
</evidence>
<evidence type="ECO:0000259" key="2">
    <source>
        <dbReference type="Pfam" id="PF00754"/>
    </source>
</evidence>
<dbReference type="Pfam" id="PF12248">
    <property type="entry name" value="Methyltransf_FA"/>
    <property type="match status" value="1"/>
</dbReference>
<feature type="compositionally biased region" description="Low complexity" evidence="1">
    <location>
        <begin position="985"/>
        <end position="1007"/>
    </location>
</feature>
<sequence length="1020" mass="102751">MLRVNNGVLVVPPFEAAWLTGEGFTLRNGTGCVSFEAKGETDVTVILKSTPGAKRLQPLLRQTATAASGAGHSGGNALQVEENYTIIFGSHRNSCLKIEKNGVTQCMVGGVPCSRVSGKVFSKFWIDLNHGVLTVGHGEPGQGVCHQWRDAQEIPGIQHIGLSCWDRHVSYRSIALHAPLDFSRLQREAAAQLSATSCPVPSLFDATCTAIMAAATPANICSALAVAELLLPTTQKLYRFCLDFIARHFETVVALQGDGQLDPCCDPAALAQAQQLEQAAAAAGAAGGAAGEAGAFGAPPGADEGGLLSVSAAAMCDLVCQNTFSVDEQGIYWAVRDWACHHVAQAAATAPGPEMPRPAAVAAPPAGACAPGRKHSGDFSGDSPRAAVHAGGPQQRVAGGSPRRLSAPELDVSSLVAALSAAAAAAELQQQECAAHNNSTDGTEPHLTADPAAVDGTHQQPQQQGQPAGRSPASHHLHAQAREDAARVLSLIRFPLLPIEQLHGCLADPLLVQLPAVLALVHEALDVHRRETGAVLAPPQHHLQQAPQQLLLLGEAAAGPAAAAMQGAPGAAATGGMGGVGAAAGTAPCGAAAADAACFAAAAGCAGAVPTGAGCAPLPGATLASAASMGCAAIPGSANGGAGSFSRSTSMPAPASERRLVKPLAPSGHSGSVATEGGGPGTPGPAGTPHPLQSPVKTSAAGGATGGSGAADGAAAAWSVRYQRRCLPFALELEYVCDGDSSGVLHFLGTQYGAQGWVNPMLAKRVDVRASSPTGRTTDPRVLAGRQFVRTNFAGPRYVNGVASSWWQVDLGEQHQLAITYYTLRHDGSQDFARSWVLQGSHDLSNWVDLKRHANDTTVKVPGQYASWPVIGPAAATPYRAFRLLLTAPNASPNPASRYNFCLSNVEFYGFMYKGSGAGGGWAASAAAAAVVAAAVGQSAGASSSSVSAAPQPAAAAAVSGCTASVGSCSTGAESNGGGGGGASGSSSNSTPVGSAANSAGTGAALSTELQDASLDGHTK</sequence>
<dbReference type="PANTHER" id="PTHR47457:SF1">
    <property type="entry name" value="BTB DOMAIN-CONTAINING PROTEIN-RELATED"/>
    <property type="match status" value="1"/>
</dbReference>
<dbReference type="InterPro" id="IPR025660">
    <property type="entry name" value="Pept_his_AS"/>
</dbReference>
<accession>A0A2K3DW80</accession>
<dbReference type="PaxDb" id="3055-EDP00099"/>
<dbReference type="FunCoup" id="A0A2K3DW80">
    <property type="interactions" value="7"/>
</dbReference>
<dbReference type="Pfam" id="PF00754">
    <property type="entry name" value="F5_F8_type_C"/>
    <property type="match status" value="1"/>
</dbReference>
<evidence type="ECO:0000313" key="4">
    <source>
        <dbReference type="EMBL" id="PNW84791.1"/>
    </source>
</evidence>
<dbReference type="PANTHER" id="PTHR47457">
    <property type="entry name" value="OS05G0345500 PROTEIN"/>
    <property type="match status" value="1"/>
</dbReference>
<dbReference type="PROSITE" id="PS00639">
    <property type="entry name" value="THIOL_PROTEASE_HIS"/>
    <property type="match status" value="1"/>
</dbReference>